<feature type="compositionally biased region" description="Basic and acidic residues" evidence="1">
    <location>
        <begin position="9"/>
        <end position="18"/>
    </location>
</feature>
<feature type="region of interest" description="Disordered" evidence="1">
    <location>
        <begin position="1"/>
        <end position="23"/>
    </location>
</feature>
<comment type="caution">
    <text evidence="2">The sequence shown here is derived from an EMBL/GenBank/DDBJ whole genome shotgun (WGS) entry which is preliminary data.</text>
</comment>
<dbReference type="Proteomes" id="UP001497472">
    <property type="component" value="Unassembled WGS sequence"/>
</dbReference>
<organism evidence="2 3">
    <name type="scientific">Leptosia nina</name>
    <dbReference type="NCBI Taxonomy" id="320188"/>
    <lineage>
        <taxon>Eukaryota</taxon>
        <taxon>Metazoa</taxon>
        <taxon>Ecdysozoa</taxon>
        <taxon>Arthropoda</taxon>
        <taxon>Hexapoda</taxon>
        <taxon>Insecta</taxon>
        <taxon>Pterygota</taxon>
        <taxon>Neoptera</taxon>
        <taxon>Endopterygota</taxon>
        <taxon>Lepidoptera</taxon>
        <taxon>Glossata</taxon>
        <taxon>Ditrysia</taxon>
        <taxon>Papilionoidea</taxon>
        <taxon>Pieridae</taxon>
        <taxon>Pierinae</taxon>
        <taxon>Leptosia</taxon>
    </lineage>
</organism>
<name>A0AAV1JNY2_9NEOP</name>
<dbReference type="EMBL" id="CAVLEF010000107">
    <property type="protein sequence ID" value="CAK1551031.1"/>
    <property type="molecule type" value="Genomic_DNA"/>
</dbReference>
<feature type="region of interest" description="Disordered" evidence="1">
    <location>
        <begin position="37"/>
        <end position="74"/>
    </location>
</feature>
<protein>
    <submittedName>
        <fullName evidence="2">Uncharacterized protein</fullName>
    </submittedName>
</protein>
<feature type="compositionally biased region" description="Gly residues" evidence="1">
    <location>
        <begin position="37"/>
        <end position="46"/>
    </location>
</feature>
<reference evidence="2 3" key="1">
    <citation type="submission" date="2023-11" db="EMBL/GenBank/DDBJ databases">
        <authorList>
            <person name="Okamura Y."/>
        </authorList>
    </citation>
    <scope>NUCLEOTIDE SEQUENCE [LARGE SCALE GENOMIC DNA]</scope>
</reference>
<proteinExistence type="predicted"/>
<gene>
    <name evidence="2" type="ORF">LNINA_LOCUS10210</name>
</gene>
<dbReference type="AlphaFoldDB" id="A0AAV1JNY2"/>
<evidence type="ECO:0000313" key="3">
    <source>
        <dbReference type="Proteomes" id="UP001497472"/>
    </source>
</evidence>
<evidence type="ECO:0000313" key="2">
    <source>
        <dbReference type="EMBL" id="CAK1551031.1"/>
    </source>
</evidence>
<sequence>MRSGASVLADERLQRKEPVPNTRCWRLDQGGGCKEAGRGAVGGGAGQVTDGLPGSCGRRARAARARQVVPPRGE</sequence>
<evidence type="ECO:0000256" key="1">
    <source>
        <dbReference type="SAM" id="MobiDB-lite"/>
    </source>
</evidence>
<accession>A0AAV1JNY2</accession>
<keyword evidence="3" id="KW-1185">Reference proteome</keyword>